<dbReference type="Pfam" id="PF13581">
    <property type="entry name" value="HATPase_c_2"/>
    <property type="match status" value="1"/>
</dbReference>
<evidence type="ECO:0000256" key="1">
    <source>
        <dbReference type="ARBA" id="ARBA00022527"/>
    </source>
</evidence>
<dbReference type="EMBL" id="CP060131">
    <property type="protein sequence ID" value="QNG55149.1"/>
    <property type="molecule type" value="Genomic_DNA"/>
</dbReference>
<reference evidence="3 4" key="1">
    <citation type="submission" date="2020-08" db="EMBL/GenBank/DDBJ databases">
        <authorList>
            <person name="Mo P."/>
        </authorList>
    </citation>
    <scope>NUCLEOTIDE SEQUENCE [LARGE SCALE GENOMIC DNA]</scope>
    <source>
        <strain evidence="3 4">CGMCC 4.1532</strain>
    </source>
</reference>
<keyword evidence="4" id="KW-1185">Reference proteome</keyword>
<gene>
    <name evidence="3" type="ORF">H6H00_15570</name>
</gene>
<dbReference type="PANTHER" id="PTHR35526:SF3">
    <property type="entry name" value="ANTI-SIGMA-F FACTOR RSBW"/>
    <property type="match status" value="1"/>
</dbReference>
<keyword evidence="1" id="KW-0808">Transferase</keyword>
<dbReference type="KEGG" id="ppel:H6H00_15570"/>
<proteinExistence type="predicted"/>
<keyword evidence="3" id="KW-0067">ATP-binding</keyword>
<organism evidence="3 4">
    <name type="scientific">Pseudonocardia petroleophila</name>
    <dbReference type="NCBI Taxonomy" id="37331"/>
    <lineage>
        <taxon>Bacteria</taxon>
        <taxon>Bacillati</taxon>
        <taxon>Actinomycetota</taxon>
        <taxon>Actinomycetes</taxon>
        <taxon>Pseudonocardiales</taxon>
        <taxon>Pseudonocardiaceae</taxon>
        <taxon>Pseudonocardia</taxon>
    </lineage>
</organism>
<evidence type="ECO:0000259" key="2">
    <source>
        <dbReference type="Pfam" id="PF13581"/>
    </source>
</evidence>
<dbReference type="Proteomes" id="UP000515728">
    <property type="component" value="Chromosome"/>
</dbReference>
<keyword evidence="1" id="KW-0418">Kinase</keyword>
<dbReference type="RefSeq" id="WP_185721947.1">
    <property type="nucleotide sequence ID" value="NZ_BAAAWI010000001.1"/>
</dbReference>
<dbReference type="InterPro" id="IPR036890">
    <property type="entry name" value="HATPase_C_sf"/>
</dbReference>
<evidence type="ECO:0000313" key="3">
    <source>
        <dbReference type="EMBL" id="QNG55149.1"/>
    </source>
</evidence>
<accession>A0A7G7MQT8</accession>
<evidence type="ECO:0000313" key="4">
    <source>
        <dbReference type="Proteomes" id="UP000515728"/>
    </source>
</evidence>
<dbReference type="CDD" id="cd16936">
    <property type="entry name" value="HATPase_RsbW-like"/>
    <property type="match status" value="1"/>
</dbReference>
<protein>
    <submittedName>
        <fullName evidence="3">ATP-binding protein</fullName>
    </submittedName>
</protein>
<dbReference type="AlphaFoldDB" id="A0A7G7MQT8"/>
<dbReference type="GO" id="GO:0005524">
    <property type="term" value="F:ATP binding"/>
    <property type="evidence" value="ECO:0007669"/>
    <property type="project" value="UniProtKB-KW"/>
</dbReference>
<dbReference type="Gene3D" id="3.30.565.10">
    <property type="entry name" value="Histidine kinase-like ATPase, C-terminal domain"/>
    <property type="match status" value="1"/>
</dbReference>
<dbReference type="InterPro" id="IPR050267">
    <property type="entry name" value="Anti-sigma-factor_SerPK"/>
</dbReference>
<sequence>MGPGRLHTTPLQVRLVGVPAAARDVRRRIRDWLAGLGWPDDETDDVVLAVHEAVANSVEHGYGGVAAGDVEVTGERIVDGGRQRVRFVVRDEGRWRPPRDPGYRGRGLLVMRGCMADVDVRPGAAGTEVVLVSRPLPVTTAGTGPG</sequence>
<dbReference type="GO" id="GO:0004674">
    <property type="term" value="F:protein serine/threonine kinase activity"/>
    <property type="evidence" value="ECO:0007669"/>
    <property type="project" value="UniProtKB-KW"/>
</dbReference>
<dbReference type="InterPro" id="IPR003594">
    <property type="entry name" value="HATPase_dom"/>
</dbReference>
<keyword evidence="1" id="KW-0723">Serine/threonine-protein kinase</keyword>
<dbReference type="PANTHER" id="PTHR35526">
    <property type="entry name" value="ANTI-SIGMA-F FACTOR RSBW-RELATED"/>
    <property type="match status" value="1"/>
</dbReference>
<feature type="domain" description="Histidine kinase/HSP90-like ATPase" evidence="2">
    <location>
        <begin position="19"/>
        <end position="132"/>
    </location>
</feature>
<name>A0A7G7MQT8_9PSEU</name>
<dbReference type="SUPFAM" id="SSF55874">
    <property type="entry name" value="ATPase domain of HSP90 chaperone/DNA topoisomerase II/histidine kinase"/>
    <property type="match status" value="1"/>
</dbReference>
<keyword evidence="3" id="KW-0547">Nucleotide-binding</keyword>